<protein>
    <submittedName>
        <fullName evidence="10">Serine protease</fullName>
    </submittedName>
</protein>
<dbReference type="InterPro" id="IPR013783">
    <property type="entry name" value="Ig-like_fold"/>
</dbReference>
<evidence type="ECO:0000313" key="10">
    <source>
        <dbReference type="EMBL" id="GIJ54101.1"/>
    </source>
</evidence>
<dbReference type="PANTHER" id="PTHR43806:SF11">
    <property type="entry name" value="CEREVISIN-RELATED"/>
    <property type="match status" value="1"/>
</dbReference>
<evidence type="ECO:0000256" key="5">
    <source>
        <dbReference type="PIRSR" id="PIRSR615500-1"/>
    </source>
</evidence>
<evidence type="ECO:0000256" key="8">
    <source>
        <dbReference type="SAM" id="SignalP"/>
    </source>
</evidence>
<evidence type="ECO:0000256" key="2">
    <source>
        <dbReference type="ARBA" id="ARBA00022670"/>
    </source>
</evidence>
<organism evidence="10 11">
    <name type="scientific">Virgisporangium aurantiacum</name>
    <dbReference type="NCBI Taxonomy" id="175570"/>
    <lineage>
        <taxon>Bacteria</taxon>
        <taxon>Bacillati</taxon>
        <taxon>Actinomycetota</taxon>
        <taxon>Actinomycetes</taxon>
        <taxon>Micromonosporales</taxon>
        <taxon>Micromonosporaceae</taxon>
        <taxon>Virgisporangium</taxon>
    </lineage>
</organism>
<feature type="active site" description="Charge relay system" evidence="5 6">
    <location>
        <position position="436"/>
    </location>
</feature>
<dbReference type="PROSITE" id="PS00136">
    <property type="entry name" value="SUBTILASE_ASP"/>
    <property type="match status" value="1"/>
</dbReference>
<feature type="active site" description="Charge relay system" evidence="5 6">
    <location>
        <position position="233"/>
    </location>
</feature>
<evidence type="ECO:0000259" key="9">
    <source>
        <dbReference type="Pfam" id="PF00082"/>
    </source>
</evidence>
<feature type="signal peptide" evidence="8">
    <location>
        <begin position="1"/>
        <end position="21"/>
    </location>
</feature>
<dbReference type="PROSITE" id="PS51892">
    <property type="entry name" value="SUBTILASE"/>
    <property type="match status" value="1"/>
</dbReference>
<accession>A0A8J4DXZ6</accession>
<dbReference type="PRINTS" id="PR00723">
    <property type="entry name" value="SUBTILISIN"/>
</dbReference>
<evidence type="ECO:0000256" key="1">
    <source>
        <dbReference type="ARBA" id="ARBA00011073"/>
    </source>
</evidence>
<name>A0A8J4DXZ6_9ACTN</name>
<evidence type="ECO:0000313" key="11">
    <source>
        <dbReference type="Proteomes" id="UP000612585"/>
    </source>
</evidence>
<dbReference type="EMBL" id="BOPG01000011">
    <property type="protein sequence ID" value="GIJ54101.1"/>
    <property type="molecule type" value="Genomic_DNA"/>
</dbReference>
<dbReference type="Gene3D" id="2.60.40.10">
    <property type="entry name" value="Immunoglobulins"/>
    <property type="match status" value="1"/>
</dbReference>
<keyword evidence="8" id="KW-0732">Signal</keyword>
<dbReference type="SUPFAM" id="SSF52743">
    <property type="entry name" value="Subtilisin-like"/>
    <property type="match status" value="1"/>
</dbReference>
<feature type="domain" description="Peptidase S8/S53" evidence="9">
    <location>
        <begin position="224"/>
        <end position="477"/>
    </location>
</feature>
<comment type="similarity">
    <text evidence="1 6 7">Belongs to the peptidase S8 family.</text>
</comment>
<feature type="chain" id="PRO_5038370487" evidence="8">
    <location>
        <begin position="22"/>
        <end position="1093"/>
    </location>
</feature>
<dbReference type="GO" id="GO:0004252">
    <property type="term" value="F:serine-type endopeptidase activity"/>
    <property type="evidence" value="ECO:0007669"/>
    <property type="project" value="UniProtKB-UniRule"/>
</dbReference>
<dbReference type="Pfam" id="PF00082">
    <property type="entry name" value="Peptidase_S8"/>
    <property type="match status" value="1"/>
</dbReference>
<dbReference type="RefSeq" id="WP_203988765.1">
    <property type="nucleotide sequence ID" value="NZ_BOPG01000011.1"/>
</dbReference>
<dbReference type="Proteomes" id="UP000612585">
    <property type="component" value="Unassembled WGS sequence"/>
</dbReference>
<dbReference type="PANTHER" id="PTHR43806">
    <property type="entry name" value="PEPTIDASE S8"/>
    <property type="match status" value="1"/>
</dbReference>
<sequence length="1093" mass="112371">MRFRDRLLGVLLAGGVLTSSALPGGAVATAGSRPVAAWPRVAPYTVAPASGSKPVIVTLITGDEVIVSGPDRASIEPGPGRRHVTFTASRADGHLSVVPSDVLPLLRACRVDERLFDVTALIEFGYDDRRGDLPLMVTGPAAGARSVIAGATGIRGIPGGTAMRVAKAGLASAWQGMSAGVRADGTACGGQASKIWLDGVRKPLLTRSVPQIGAPAAWAAGFDGTGVKVAVVDSGVDADHPDLAGRVVARETFTEDGDPLDRAGHGTHVAATIAGTGGAPGGYKGVAPGASLLVAKACEEWGCLDSSILAGMQWAVEHDAKIVNLSLGHTDTPDHDPIEAAVEQLTARYGTLFVVSAGNERKEGISSPGSADAALTVGAVDSAGALAEFSAGGPRLGDSALKPDITAPGVEITAALSSDAAGAPAGQLHVAMSGTSMAAPHVAGAAAILAQQHPTWKAAELKAALMGSAQPNAAAAVYDQGAGRVDVARAITQTVTADPASISFGLQQYPHGDDRPDTRTLTYHNVGTSDVTLNLSLTGDAPTGLFSLSATQVTVPAGATAGVSLTSDTRTNVPDGRYGGHVVATTGDVQVVTPFAVDRETESYDLTIDRLDRAGQPTADASVYVVDLDNGGYLRPDPAEKSALRLPKGRYSVWSVVNDGDARSVVVDPLVTLDRTTAVTLDARMARPISLTVPAADAVPTLGAVDLHVTGAGWEFQYTVLDGTFDNLYVGQPDPTERLPELSTMFTGHFKQRPGQDPTTPSPYVYNTVAPTTGHAPSGFVKRFTDGELARVEAAYAGQGVATGNAGAYAHVKDGPVSWATLLPVALPGKRTEYYAMPPTVSWSREFLEGGFISGGSRQGSSPTRFPTGRTTSERINLAAFGPGFGGINKVERSGDTLLLSPGMVSSAGDWSGNTTNFAGRLVLEQAGRVVADAPYTSVNVTGLPAAEAPYTLRVEATRGAPNRLSTTVKAEWTFRSGATPAGPARPLALSAVRFAPPVSDTNTAPAGRVWTVPVTVQQQPGSAAGKARTLTVEVSYDDGTTWTRAPVTGSAQNGVVTLKHPARTGYVSLRAASTDTAGNTVTQTIIRAYEIA</sequence>
<dbReference type="InterPro" id="IPR023827">
    <property type="entry name" value="Peptidase_S8_Asp-AS"/>
</dbReference>
<dbReference type="InterPro" id="IPR036852">
    <property type="entry name" value="Peptidase_S8/S53_dom_sf"/>
</dbReference>
<reference evidence="10" key="1">
    <citation type="submission" date="2021-01" db="EMBL/GenBank/DDBJ databases">
        <title>Whole genome shotgun sequence of Virgisporangium aurantiacum NBRC 16421.</title>
        <authorList>
            <person name="Komaki H."/>
            <person name="Tamura T."/>
        </authorList>
    </citation>
    <scope>NUCLEOTIDE SEQUENCE</scope>
    <source>
        <strain evidence="10">NBRC 16421</strain>
    </source>
</reference>
<dbReference type="PROSITE" id="PS00138">
    <property type="entry name" value="SUBTILASE_SER"/>
    <property type="match status" value="1"/>
</dbReference>
<keyword evidence="3 6" id="KW-0378">Hydrolase</keyword>
<dbReference type="InterPro" id="IPR023828">
    <property type="entry name" value="Peptidase_S8_Ser-AS"/>
</dbReference>
<dbReference type="InterPro" id="IPR015500">
    <property type="entry name" value="Peptidase_S8_subtilisin-rel"/>
</dbReference>
<dbReference type="AlphaFoldDB" id="A0A8J4DXZ6"/>
<keyword evidence="4 6" id="KW-0720">Serine protease</keyword>
<proteinExistence type="inferred from homology"/>
<evidence type="ECO:0000256" key="6">
    <source>
        <dbReference type="PROSITE-ProRule" id="PRU01240"/>
    </source>
</evidence>
<feature type="active site" description="Charge relay system" evidence="5 6">
    <location>
        <position position="265"/>
    </location>
</feature>
<dbReference type="InterPro" id="IPR000209">
    <property type="entry name" value="Peptidase_S8/S53_dom"/>
</dbReference>
<dbReference type="Gene3D" id="3.40.50.200">
    <property type="entry name" value="Peptidase S8/S53 domain"/>
    <property type="match status" value="1"/>
</dbReference>
<comment type="caution">
    <text evidence="10">The sequence shown here is derived from an EMBL/GenBank/DDBJ whole genome shotgun (WGS) entry which is preliminary data.</text>
</comment>
<keyword evidence="2 6" id="KW-0645">Protease</keyword>
<dbReference type="InterPro" id="IPR050131">
    <property type="entry name" value="Peptidase_S8_subtilisin-like"/>
</dbReference>
<evidence type="ECO:0000256" key="7">
    <source>
        <dbReference type="RuleBase" id="RU003355"/>
    </source>
</evidence>
<keyword evidence="11" id="KW-1185">Reference proteome</keyword>
<evidence type="ECO:0000256" key="4">
    <source>
        <dbReference type="ARBA" id="ARBA00022825"/>
    </source>
</evidence>
<gene>
    <name evidence="10" type="ORF">Vau01_016170</name>
</gene>
<dbReference type="GO" id="GO:0006508">
    <property type="term" value="P:proteolysis"/>
    <property type="evidence" value="ECO:0007669"/>
    <property type="project" value="UniProtKB-KW"/>
</dbReference>
<dbReference type="GO" id="GO:0005975">
    <property type="term" value="P:carbohydrate metabolic process"/>
    <property type="evidence" value="ECO:0007669"/>
    <property type="project" value="UniProtKB-ARBA"/>
</dbReference>
<evidence type="ECO:0000256" key="3">
    <source>
        <dbReference type="ARBA" id="ARBA00022801"/>
    </source>
</evidence>